<name>A0A3Q4IEW9_NEOBR</name>
<feature type="transmembrane region" description="Helical" evidence="1">
    <location>
        <begin position="110"/>
        <end position="134"/>
    </location>
</feature>
<protein>
    <recommendedName>
        <fullName evidence="4">Myb-like domain-containing protein</fullName>
    </recommendedName>
</protein>
<dbReference type="InterPro" id="IPR016024">
    <property type="entry name" value="ARM-type_fold"/>
</dbReference>
<proteinExistence type="predicted"/>
<reference evidence="2" key="1">
    <citation type="submission" date="2025-08" db="UniProtKB">
        <authorList>
            <consortium name="Ensembl"/>
        </authorList>
    </citation>
    <scope>IDENTIFICATION</scope>
</reference>
<dbReference type="GO" id="GO:0070197">
    <property type="term" value="P:meiotic attachment of telomere to nuclear envelope"/>
    <property type="evidence" value="ECO:0007669"/>
    <property type="project" value="InterPro"/>
</dbReference>
<dbReference type="STRING" id="32507.ENSNBRP00000030282"/>
<dbReference type="InterPro" id="IPR042359">
    <property type="entry name" value="TERB1"/>
</dbReference>
<dbReference type="InterPro" id="IPR009057">
    <property type="entry name" value="Homeodomain-like_sf"/>
</dbReference>
<keyword evidence="1" id="KW-1133">Transmembrane helix</keyword>
<dbReference type="AlphaFoldDB" id="A0A3Q4IEW9"/>
<dbReference type="Proteomes" id="UP000261580">
    <property type="component" value="Unassembled WGS sequence"/>
</dbReference>
<keyword evidence="1" id="KW-0812">Transmembrane</keyword>
<dbReference type="Gene3D" id="1.10.10.60">
    <property type="entry name" value="Homeodomain-like"/>
    <property type="match status" value="1"/>
</dbReference>
<dbReference type="InterPro" id="IPR011989">
    <property type="entry name" value="ARM-like"/>
</dbReference>
<dbReference type="PANTHER" id="PTHR14014:SF0">
    <property type="entry name" value="TELOMERE REPEATS-BINDING BOUQUET FORMATION PROTEIN 1"/>
    <property type="match status" value="1"/>
</dbReference>
<feature type="transmembrane region" description="Helical" evidence="1">
    <location>
        <begin position="296"/>
        <end position="324"/>
    </location>
</feature>
<dbReference type="GO" id="GO:0007129">
    <property type="term" value="P:homologous chromosome pairing at meiosis"/>
    <property type="evidence" value="ECO:0007669"/>
    <property type="project" value="TreeGrafter"/>
</dbReference>
<dbReference type="CDD" id="cd11658">
    <property type="entry name" value="SANT_DMAP1_like"/>
    <property type="match status" value="1"/>
</dbReference>
<reference evidence="2" key="2">
    <citation type="submission" date="2025-09" db="UniProtKB">
        <authorList>
            <consortium name="Ensembl"/>
        </authorList>
    </citation>
    <scope>IDENTIFICATION</scope>
</reference>
<dbReference type="SUPFAM" id="SSF48371">
    <property type="entry name" value="ARM repeat"/>
    <property type="match status" value="1"/>
</dbReference>
<sequence length="480" mass="55139">EELEPPERYQHQATDLSLLLECLKFQMKCPDLQKQALLTIHSICEKRGNNEHEIFIYFVHPDVKETAVFTLGTLAEANVYCKNSLCKKETFADFADCLMKEDIPLKQKRLSVYLLLVLVHKSCFFCSVISFFCIAEEGQRICVAAFPVIKIWLQQLTFPQTEIFQPICTFIAMTVAHNSCVQESFSACGGLETLALTLGRLASAADTSLLSCQLSVIISKTLSACITDNYHNTLSMHFTIALCLFGSIEKHQSQLIWCGGLPIIITLLTEDSSEEVRRAATFILQTCKKASKSKQFYFPIILYFYVFSHVTVTLISLFTCVLPFEEVTSHTFESLQSSCHQSCDRHKVLREATKHFRMHHCRLVFEKEHQDPAEAERYSTAEPQQTCKNWTGKKILHMHRNPVYHWISVYLQLTLIVPIAPRFKRKRKDFSCEEVGYLLSGVKTYGFSWNLILWSYPFQPGRTNVDLAKKYRRLMVKSLN</sequence>
<dbReference type="Gene3D" id="1.25.10.10">
    <property type="entry name" value="Leucine-rich Repeat Variant"/>
    <property type="match status" value="1"/>
</dbReference>
<evidence type="ECO:0008006" key="4">
    <source>
        <dbReference type="Google" id="ProtNLM"/>
    </source>
</evidence>
<feature type="transmembrane region" description="Helical" evidence="1">
    <location>
        <begin position="403"/>
        <end position="420"/>
    </location>
</feature>
<dbReference type="Bgee" id="ENSNBRG00000023026">
    <property type="expression patterns" value="Expressed in testis and 1 other cell type or tissue"/>
</dbReference>
<evidence type="ECO:0000313" key="3">
    <source>
        <dbReference type="Proteomes" id="UP000261580"/>
    </source>
</evidence>
<dbReference type="PANTHER" id="PTHR14014">
    <property type="entry name" value="TELOMERE REPEATS-BINDING BOUQUET FORMATION PROTEIN 1"/>
    <property type="match status" value="1"/>
</dbReference>
<dbReference type="Ensembl" id="ENSNBRT00000031054.1">
    <property type="protein sequence ID" value="ENSNBRP00000030282.1"/>
    <property type="gene ID" value="ENSNBRG00000023026.1"/>
</dbReference>
<evidence type="ECO:0000256" key="1">
    <source>
        <dbReference type="SAM" id="Phobius"/>
    </source>
</evidence>
<evidence type="ECO:0000313" key="2">
    <source>
        <dbReference type="Ensembl" id="ENSNBRP00000030282.1"/>
    </source>
</evidence>
<keyword evidence="1" id="KW-0472">Membrane</keyword>
<accession>A0A3Q4IEW9</accession>
<keyword evidence="3" id="KW-1185">Reference proteome</keyword>
<organism evidence="2 3">
    <name type="scientific">Neolamprologus brichardi</name>
    <name type="common">Fairy cichlid</name>
    <name type="synonym">Lamprologus brichardi</name>
    <dbReference type="NCBI Taxonomy" id="32507"/>
    <lineage>
        <taxon>Eukaryota</taxon>
        <taxon>Metazoa</taxon>
        <taxon>Chordata</taxon>
        <taxon>Craniata</taxon>
        <taxon>Vertebrata</taxon>
        <taxon>Euteleostomi</taxon>
        <taxon>Actinopterygii</taxon>
        <taxon>Neopterygii</taxon>
        <taxon>Teleostei</taxon>
        <taxon>Neoteleostei</taxon>
        <taxon>Acanthomorphata</taxon>
        <taxon>Ovalentaria</taxon>
        <taxon>Cichlomorphae</taxon>
        <taxon>Cichliformes</taxon>
        <taxon>Cichlidae</taxon>
        <taxon>African cichlids</taxon>
        <taxon>Pseudocrenilabrinae</taxon>
        <taxon>Lamprologini</taxon>
        <taxon>Neolamprologus</taxon>
    </lineage>
</organism>
<dbReference type="GeneTree" id="ENSGT00390000005075"/>
<dbReference type="SUPFAM" id="SSF46689">
    <property type="entry name" value="Homeodomain-like"/>
    <property type="match status" value="1"/>
</dbReference>